<reference evidence="2" key="1">
    <citation type="journal article" date="2022" name="Mol. Ecol. Resour.">
        <title>The genomes of chicory, endive, great burdock and yacon provide insights into Asteraceae palaeo-polyploidization history and plant inulin production.</title>
        <authorList>
            <person name="Fan W."/>
            <person name="Wang S."/>
            <person name="Wang H."/>
            <person name="Wang A."/>
            <person name="Jiang F."/>
            <person name="Liu H."/>
            <person name="Zhao H."/>
            <person name="Xu D."/>
            <person name="Zhang Y."/>
        </authorList>
    </citation>
    <scope>NUCLEOTIDE SEQUENCE [LARGE SCALE GENOMIC DNA]</scope>
    <source>
        <strain evidence="2">cv. Yunnan</strain>
    </source>
</reference>
<dbReference type="EMBL" id="CM042022">
    <property type="protein sequence ID" value="KAI3816254.1"/>
    <property type="molecule type" value="Genomic_DNA"/>
</dbReference>
<proteinExistence type="predicted"/>
<dbReference type="Proteomes" id="UP001056120">
    <property type="component" value="Linkage Group LG05"/>
</dbReference>
<evidence type="ECO:0000313" key="2">
    <source>
        <dbReference type="Proteomes" id="UP001056120"/>
    </source>
</evidence>
<evidence type="ECO:0000313" key="1">
    <source>
        <dbReference type="EMBL" id="KAI3816254.1"/>
    </source>
</evidence>
<sequence length="270" mass="30405">MESTKTAMEAFEKLEKVGEDTYGKVYKARERATGKIVALKKTKLHEDEEGVPPTTLREISILRMLSRDPHVVKRGCYVSSLSRPSTIAFDLFFQFLELFLHSFSTLLLRVIHIDRSIYYAPVHTANIYLYDLGGSLGRDAATERGVLFATDAFLNDHGKSVAGQRYTGNVSKKVEDVMPIMTAMANFENTVVVFGNGTADVLQEQFSDYSVEDAIHLSPIKCWGMVCERINHEISKQHKLGKSNLPPFQAPWSLDGIEMFGFSSPFILRR</sequence>
<organism evidence="1 2">
    <name type="scientific">Smallanthus sonchifolius</name>
    <dbReference type="NCBI Taxonomy" id="185202"/>
    <lineage>
        <taxon>Eukaryota</taxon>
        <taxon>Viridiplantae</taxon>
        <taxon>Streptophyta</taxon>
        <taxon>Embryophyta</taxon>
        <taxon>Tracheophyta</taxon>
        <taxon>Spermatophyta</taxon>
        <taxon>Magnoliopsida</taxon>
        <taxon>eudicotyledons</taxon>
        <taxon>Gunneridae</taxon>
        <taxon>Pentapetalae</taxon>
        <taxon>asterids</taxon>
        <taxon>campanulids</taxon>
        <taxon>Asterales</taxon>
        <taxon>Asteraceae</taxon>
        <taxon>Asteroideae</taxon>
        <taxon>Heliantheae alliance</taxon>
        <taxon>Millerieae</taxon>
        <taxon>Smallanthus</taxon>
    </lineage>
</organism>
<protein>
    <submittedName>
        <fullName evidence="1">Uncharacterized protein</fullName>
    </submittedName>
</protein>
<keyword evidence="2" id="KW-1185">Reference proteome</keyword>
<accession>A0ACB9J7H8</accession>
<gene>
    <name evidence="1" type="ORF">L1987_15947</name>
</gene>
<reference evidence="1 2" key="2">
    <citation type="journal article" date="2022" name="Mol. Ecol. Resour.">
        <title>The genomes of chicory, endive, great burdock and yacon provide insights into Asteraceae paleo-polyploidization history and plant inulin production.</title>
        <authorList>
            <person name="Fan W."/>
            <person name="Wang S."/>
            <person name="Wang H."/>
            <person name="Wang A."/>
            <person name="Jiang F."/>
            <person name="Liu H."/>
            <person name="Zhao H."/>
            <person name="Xu D."/>
            <person name="Zhang Y."/>
        </authorList>
    </citation>
    <scope>NUCLEOTIDE SEQUENCE [LARGE SCALE GENOMIC DNA]</scope>
    <source>
        <strain evidence="2">cv. Yunnan</strain>
        <tissue evidence="1">Leaves</tissue>
    </source>
</reference>
<name>A0ACB9J7H8_9ASTR</name>
<comment type="caution">
    <text evidence="1">The sequence shown here is derived from an EMBL/GenBank/DDBJ whole genome shotgun (WGS) entry which is preliminary data.</text>
</comment>